<dbReference type="GO" id="GO:0010181">
    <property type="term" value="F:FMN binding"/>
    <property type="evidence" value="ECO:0007669"/>
    <property type="project" value="InterPro"/>
</dbReference>
<dbReference type="GeneID" id="31002268"/>
<dbReference type="InterPro" id="IPR013785">
    <property type="entry name" value="Aldolase_TIM"/>
</dbReference>
<sequence length="124" mass="13921">VRKAIPPDMPLFLRISSTDTMEDTELDKTLGSWDVESTIRVARELPALGVDLLDISSDGNNPGQLFDGVNVIDFYVNIAGRIRDTIHVEGLELLIGAVCMISRQQIRPRKSCNSPRRAQMRKVW</sequence>
<proteinExistence type="predicted"/>
<evidence type="ECO:0000313" key="1">
    <source>
        <dbReference type="EMBL" id="OKL62318.1"/>
    </source>
</evidence>
<evidence type="ECO:0000313" key="2">
    <source>
        <dbReference type="Proteomes" id="UP000214365"/>
    </source>
</evidence>
<gene>
    <name evidence="1" type="ORF">UA08_02513</name>
</gene>
<dbReference type="SUPFAM" id="SSF51395">
    <property type="entry name" value="FMN-linked oxidoreductases"/>
    <property type="match status" value="1"/>
</dbReference>
<name>A0A225AYB2_TALAT</name>
<protein>
    <recommendedName>
        <fullName evidence="3">NADH:flavin oxidoreductase/NADH oxidase N-terminal domain-containing protein</fullName>
    </recommendedName>
</protein>
<organism evidence="1 2">
    <name type="scientific">Talaromyces atroroseus</name>
    <dbReference type="NCBI Taxonomy" id="1441469"/>
    <lineage>
        <taxon>Eukaryota</taxon>
        <taxon>Fungi</taxon>
        <taxon>Dikarya</taxon>
        <taxon>Ascomycota</taxon>
        <taxon>Pezizomycotina</taxon>
        <taxon>Eurotiomycetes</taxon>
        <taxon>Eurotiomycetidae</taxon>
        <taxon>Eurotiales</taxon>
        <taxon>Trichocomaceae</taxon>
        <taxon>Talaromyces</taxon>
        <taxon>Talaromyces sect. Trachyspermi</taxon>
    </lineage>
</organism>
<comment type="caution">
    <text evidence="1">The sequence shown here is derived from an EMBL/GenBank/DDBJ whole genome shotgun (WGS) entry which is preliminary data.</text>
</comment>
<dbReference type="Proteomes" id="UP000214365">
    <property type="component" value="Unassembled WGS sequence"/>
</dbReference>
<dbReference type="GO" id="GO:0050661">
    <property type="term" value="F:NADP binding"/>
    <property type="evidence" value="ECO:0007669"/>
    <property type="project" value="InterPro"/>
</dbReference>
<dbReference type="AlphaFoldDB" id="A0A225AYB2"/>
<keyword evidence="2" id="KW-1185">Reference proteome</keyword>
<dbReference type="InterPro" id="IPR044152">
    <property type="entry name" value="YqjM-like"/>
</dbReference>
<feature type="non-terminal residue" evidence="1">
    <location>
        <position position="1"/>
    </location>
</feature>
<dbReference type="OrthoDB" id="72788at2759"/>
<dbReference type="STRING" id="1441469.A0A225AYB2"/>
<evidence type="ECO:0008006" key="3">
    <source>
        <dbReference type="Google" id="ProtNLM"/>
    </source>
</evidence>
<dbReference type="Gene3D" id="3.20.20.70">
    <property type="entry name" value="Aldolase class I"/>
    <property type="match status" value="1"/>
</dbReference>
<dbReference type="RefSeq" id="XP_020122439.1">
    <property type="nucleotide sequence ID" value="XM_020264563.1"/>
</dbReference>
<dbReference type="PANTHER" id="PTHR43303:SF2">
    <property type="entry name" value="INDOLEAMINE 2,3-DIOXYGENASE PYRROLE 2,3-DIOXYGENASE (AFU_ORTHOLOGUE AFUA_5G01450"/>
    <property type="match status" value="1"/>
</dbReference>
<reference evidence="1 2" key="1">
    <citation type="submission" date="2015-06" db="EMBL/GenBank/DDBJ databases">
        <title>Talaromyces atroroseus IBT 11181 draft genome.</title>
        <authorList>
            <person name="Rasmussen K.B."/>
            <person name="Rasmussen S."/>
            <person name="Petersen B."/>
            <person name="Sicheritz-Ponten T."/>
            <person name="Mortensen U.H."/>
            <person name="Thrane U."/>
        </authorList>
    </citation>
    <scope>NUCLEOTIDE SEQUENCE [LARGE SCALE GENOMIC DNA]</scope>
    <source>
        <strain evidence="1 2">IBT 11181</strain>
    </source>
</reference>
<dbReference type="EMBL" id="LFMY01000003">
    <property type="protein sequence ID" value="OKL62318.1"/>
    <property type="molecule type" value="Genomic_DNA"/>
</dbReference>
<accession>A0A225AYB2</accession>
<dbReference type="PANTHER" id="PTHR43303">
    <property type="entry name" value="NADPH DEHYDROGENASE C23G7.10C-RELATED"/>
    <property type="match status" value="1"/>
</dbReference>
<dbReference type="GO" id="GO:0003959">
    <property type="term" value="F:NADPH dehydrogenase activity"/>
    <property type="evidence" value="ECO:0007669"/>
    <property type="project" value="InterPro"/>
</dbReference>